<sequence length="69" mass="8019">MTEQILLFLDINGVIDVEEDGKTPEQISKHETGYPVPGTKKFLQVIDSCPWIHPVWISTWSHQLQMWNI</sequence>
<dbReference type="Proteomes" id="UP000252085">
    <property type="component" value="Unassembled WGS sequence"/>
</dbReference>
<protein>
    <submittedName>
        <fullName evidence="1">Uncharacterized protein</fullName>
    </submittedName>
</protein>
<gene>
    <name evidence="1" type="ORF">A6769_28660</name>
</gene>
<dbReference type="EMBL" id="LXQE01000168">
    <property type="protein sequence ID" value="RCJ32131.1"/>
    <property type="molecule type" value="Genomic_DNA"/>
</dbReference>
<evidence type="ECO:0000313" key="2">
    <source>
        <dbReference type="Proteomes" id="UP000252085"/>
    </source>
</evidence>
<accession>A0A367R8B0</accession>
<comment type="caution">
    <text evidence="1">The sequence shown here is derived from an EMBL/GenBank/DDBJ whole genome shotgun (WGS) entry which is preliminary data.</text>
</comment>
<dbReference type="AlphaFoldDB" id="A0A367R8B0"/>
<proteinExistence type="predicted"/>
<organism evidence="1 2">
    <name type="scientific">Nostoc punctiforme NIES-2108</name>
    <dbReference type="NCBI Taxonomy" id="1356359"/>
    <lineage>
        <taxon>Bacteria</taxon>
        <taxon>Bacillati</taxon>
        <taxon>Cyanobacteriota</taxon>
        <taxon>Cyanophyceae</taxon>
        <taxon>Nostocales</taxon>
        <taxon>Nostocaceae</taxon>
        <taxon>Nostoc</taxon>
    </lineage>
</organism>
<name>A0A367R8B0_NOSPU</name>
<evidence type="ECO:0000313" key="1">
    <source>
        <dbReference type="EMBL" id="RCJ32131.1"/>
    </source>
</evidence>
<reference evidence="2" key="1">
    <citation type="submission" date="2016-04" db="EMBL/GenBank/DDBJ databases">
        <authorList>
            <person name="Tabuchi Yagui T.R."/>
        </authorList>
    </citation>
    <scope>NUCLEOTIDE SEQUENCE [LARGE SCALE GENOMIC DNA]</scope>
</reference>